<sequence>MFENDNEHDFKLVIDMRTNMNDLGIRIRQRVELILDVEKQGYSPEVFETVKLLKDLQETDNAKASYSFRNFKSGDVTFVLRLLPYKLGLKVSNLDLLGLIEDEELFGKLVDDDAVRICLLLALEVNLDLTPTISEQQTIWYMAFHKFYMSYIPRSPLTTYTDLFDDYMKKLSSLRKRGKIDTRDLPIIRRCDTTSVEEIRLKDGVIAKLNSRVFKLEAIIKVLDREQKGVSLDKSCVAEIFNNFSSSCWEELNEEFNELCETKFCVNGPAMIDLDSDEDLEYLLQEESRLKQEEEERFRLEEHKMMKALFLKTLQEEVQRREEKEKMLNNGKRTQKSSAVSAYYWENTFAKAEKDRPLNTINDQDMNLFLKDVTLWVEDLSRYNRATDRVHLTDVFDIFLGRQGPLRCRFRWIMDEHVELWVNYMWHFRPHDADWAMVGAYFVQLLLQDSIPSWYADGSLYKVSWCDVEQAKILEVMMQAKVFDQKGIDHTRYTISFTNAVNVPKQGGVFGDCGIWTCIFLYRLLHGLSLDVDNPIQIALAYREHIAELFLSIVLQCGRIQRPNMHPGSDDRGYGYFIWKDDFMKRISSSGPSTPPSLYTRPSRSPSYYAGTSSLQ</sequence>
<organism evidence="3 4">
    <name type="scientific">Tanacetum coccineum</name>
    <dbReference type="NCBI Taxonomy" id="301880"/>
    <lineage>
        <taxon>Eukaryota</taxon>
        <taxon>Viridiplantae</taxon>
        <taxon>Streptophyta</taxon>
        <taxon>Embryophyta</taxon>
        <taxon>Tracheophyta</taxon>
        <taxon>Spermatophyta</taxon>
        <taxon>Magnoliopsida</taxon>
        <taxon>eudicotyledons</taxon>
        <taxon>Gunneridae</taxon>
        <taxon>Pentapetalae</taxon>
        <taxon>asterids</taxon>
        <taxon>campanulids</taxon>
        <taxon>Asterales</taxon>
        <taxon>Asteraceae</taxon>
        <taxon>Asteroideae</taxon>
        <taxon>Anthemideae</taxon>
        <taxon>Anthemidinae</taxon>
        <taxon>Tanacetum</taxon>
    </lineage>
</organism>
<dbReference type="EMBL" id="BQNB010017136">
    <property type="protein sequence ID" value="GJT59742.1"/>
    <property type="molecule type" value="Genomic_DNA"/>
</dbReference>
<dbReference type="InterPro" id="IPR038765">
    <property type="entry name" value="Papain-like_cys_pep_sf"/>
</dbReference>
<feature type="region of interest" description="Disordered" evidence="2">
    <location>
        <begin position="589"/>
        <end position="616"/>
    </location>
</feature>
<feature type="coiled-coil region" evidence="1">
    <location>
        <begin position="283"/>
        <end position="331"/>
    </location>
</feature>
<dbReference type="Proteomes" id="UP001151760">
    <property type="component" value="Unassembled WGS sequence"/>
</dbReference>
<reference evidence="3" key="1">
    <citation type="journal article" date="2022" name="Int. J. Mol. Sci.">
        <title>Draft Genome of Tanacetum Coccineum: Genomic Comparison of Closely Related Tanacetum-Family Plants.</title>
        <authorList>
            <person name="Yamashiro T."/>
            <person name="Shiraishi A."/>
            <person name="Nakayama K."/>
            <person name="Satake H."/>
        </authorList>
    </citation>
    <scope>NUCLEOTIDE SEQUENCE</scope>
</reference>
<keyword evidence="1" id="KW-0175">Coiled coil</keyword>
<evidence type="ECO:0000313" key="4">
    <source>
        <dbReference type="Proteomes" id="UP001151760"/>
    </source>
</evidence>
<evidence type="ECO:0000313" key="3">
    <source>
        <dbReference type="EMBL" id="GJT59742.1"/>
    </source>
</evidence>
<dbReference type="SUPFAM" id="SSF54001">
    <property type="entry name" value="Cysteine proteinases"/>
    <property type="match status" value="1"/>
</dbReference>
<reference evidence="3" key="2">
    <citation type="submission" date="2022-01" db="EMBL/GenBank/DDBJ databases">
        <authorList>
            <person name="Yamashiro T."/>
            <person name="Shiraishi A."/>
            <person name="Satake H."/>
            <person name="Nakayama K."/>
        </authorList>
    </citation>
    <scope>NUCLEOTIDE SEQUENCE</scope>
</reference>
<comment type="caution">
    <text evidence="3">The sequence shown here is derived from an EMBL/GenBank/DDBJ whole genome shotgun (WGS) entry which is preliminary data.</text>
</comment>
<protein>
    <submittedName>
        <fullName evidence="3">Phospholipase-like protein</fullName>
    </submittedName>
</protein>
<accession>A0ABQ5FAI4</accession>
<keyword evidence="4" id="KW-1185">Reference proteome</keyword>
<evidence type="ECO:0000256" key="2">
    <source>
        <dbReference type="SAM" id="MobiDB-lite"/>
    </source>
</evidence>
<name>A0ABQ5FAI4_9ASTR</name>
<evidence type="ECO:0000256" key="1">
    <source>
        <dbReference type="SAM" id="Coils"/>
    </source>
</evidence>
<proteinExistence type="predicted"/>
<gene>
    <name evidence="3" type="ORF">Tco_1003275</name>
</gene>